<evidence type="ECO:0000313" key="8">
    <source>
        <dbReference type="EMBL" id="GMH92116.1"/>
    </source>
</evidence>
<evidence type="ECO:0000256" key="3">
    <source>
        <dbReference type="ARBA" id="ARBA00022833"/>
    </source>
</evidence>
<feature type="region of interest" description="Disordered" evidence="5">
    <location>
        <begin position="70"/>
        <end position="91"/>
    </location>
</feature>
<sequence>MSSPEFSSTSPASTPQTFGLGDSVTVVPPHNLGSYYDNLPQLSARERIQKYSTDRYMSKISRVLLQKYSPTPQSLQTSSSTSTLSETATKKNDSVIKGLKSGLTGQNNPGGIWKDIEDERERKWVKVYEDRVGKIYEKHRCRVEGGKKKEVAVESLEKFAVGDLRLLELNEAERLQKEKDTRTVSAFNEGKQIDFKLSTEGKSKYNGADFTPKFIKPRRLPTGSKRNKFCEACGLNCSVDGGGDLGCSYCSAVYHQSCLDPSFSLPKRPTDFVCPDCVDEIDYSKRHYEKEKLTIYEEHLEKHYATMIVSKWRGMVAKSRYVTMKRFLIRLQAMARAFKLRHSFMQTRRSMPRPLRVHLNRAINLPVADYDNQRADPYVIMTVIDEKDKQIWRFDSDAVYDDRNPTFDEDFVIPGCPGTSRLVLTVVDRDELRDQCLGQCFLHLSPRPTVETWKTGGVFRLALDEVYHMPKTASGSDMRMDFDSIIPQGFIEITLEPMEGMTNTCGFLMGPPLDDESIGAGFAKTDIKKSRRCWCMLAEHKLYIYSVFGQPMARLTLDLKSCQYDVGMGPGEVKNGFKIIAKNGSEYNFYCLKNDERDRWRSAFDCSFDLFVNKRDPNSSDRIGAAIELMKRKNVTAKNQKKPRKSRGVRSTKNDRGTAGRKSGMQGVSDAIKKEMEDEVGWIEGVPVGDNDAFGEPGMEPPTPLSHPSKRNKKSNLNKTTKQLSGKQFRDHKKKVAEEEAERERVRKEEKKARGEPPTPKNASKAKEVEIPDELKPKPRARVKLPGLQRKTSSTSSALFGHVEIRPNAPDQQEFKFSKTRRGSKAGLDAAMAAVEEGSVD</sequence>
<keyword evidence="2 4" id="KW-0863">Zinc-finger</keyword>
<evidence type="ECO:0000313" key="9">
    <source>
        <dbReference type="Proteomes" id="UP001162640"/>
    </source>
</evidence>
<dbReference type="InterPro" id="IPR000008">
    <property type="entry name" value="C2_dom"/>
</dbReference>
<dbReference type="SMART" id="SM00249">
    <property type="entry name" value="PHD"/>
    <property type="match status" value="1"/>
</dbReference>
<dbReference type="InterPro" id="IPR035892">
    <property type="entry name" value="C2_domain_sf"/>
</dbReference>
<feature type="compositionally biased region" description="Polar residues" evidence="5">
    <location>
        <begin position="717"/>
        <end position="726"/>
    </location>
</feature>
<dbReference type="CDD" id="cd00821">
    <property type="entry name" value="PH"/>
    <property type="match status" value="1"/>
</dbReference>
<dbReference type="InterPro" id="IPR001965">
    <property type="entry name" value="Znf_PHD"/>
</dbReference>
<feature type="region of interest" description="Disordered" evidence="5">
    <location>
        <begin position="685"/>
        <end position="812"/>
    </location>
</feature>
<dbReference type="InterPro" id="IPR001849">
    <property type="entry name" value="PH_domain"/>
</dbReference>
<reference evidence="9" key="1">
    <citation type="journal article" date="2023" name="Commun. Biol.">
        <title>Genome analysis of Parmales, the sister group of diatoms, reveals the evolutionary specialization of diatoms from phago-mixotrophs to photoautotrophs.</title>
        <authorList>
            <person name="Ban H."/>
            <person name="Sato S."/>
            <person name="Yoshikawa S."/>
            <person name="Yamada K."/>
            <person name="Nakamura Y."/>
            <person name="Ichinomiya M."/>
            <person name="Sato N."/>
            <person name="Blanc-Mathieu R."/>
            <person name="Endo H."/>
            <person name="Kuwata A."/>
            <person name="Ogata H."/>
        </authorList>
    </citation>
    <scope>NUCLEOTIDE SEQUENCE [LARGE SCALE GENOMIC DNA]</scope>
</reference>
<dbReference type="CDD" id="cd15489">
    <property type="entry name" value="PHD_SF"/>
    <property type="match status" value="1"/>
</dbReference>
<protein>
    <submittedName>
        <fullName evidence="8">Uncharacterized protein</fullName>
    </submittedName>
</protein>
<dbReference type="InterPro" id="IPR013083">
    <property type="entry name" value="Znf_RING/FYVE/PHD"/>
</dbReference>
<feature type="compositionally biased region" description="Basic residues" evidence="5">
    <location>
        <begin position="632"/>
        <end position="650"/>
    </location>
</feature>
<feature type="region of interest" description="Disordered" evidence="5">
    <location>
        <begin position="1"/>
        <end position="25"/>
    </location>
</feature>
<feature type="region of interest" description="Disordered" evidence="5">
    <location>
        <begin position="632"/>
        <end position="669"/>
    </location>
</feature>
<dbReference type="SUPFAM" id="SSF49562">
    <property type="entry name" value="C2 domain (Calcium/lipid-binding domain, CaLB)"/>
    <property type="match status" value="1"/>
</dbReference>
<evidence type="ECO:0000256" key="4">
    <source>
        <dbReference type="PROSITE-ProRule" id="PRU00146"/>
    </source>
</evidence>
<dbReference type="CDD" id="cd00030">
    <property type="entry name" value="C2"/>
    <property type="match status" value="1"/>
</dbReference>
<evidence type="ECO:0000256" key="2">
    <source>
        <dbReference type="ARBA" id="ARBA00022771"/>
    </source>
</evidence>
<gene>
    <name evidence="8" type="ORF">TL16_g12250</name>
</gene>
<feature type="compositionally biased region" description="Low complexity" evidence="5">
    <location>
        <begin position="1"/>
        <end position="15"/>
    </location>
</feature>
<dbReference type="Gene3D" id="3.30.40.10">
    <property type="entry name" value="Zinc/RING finger domain, C3HC4 (zinc finger)"/>
    <property type="match status" value="1"/>
</dbReference>
<organism evidence="8 9">
    <name type="scientific">Triparma laevis f. inornata</name>
    <dbReference type="NCBI Taxonomy" id="1714386"/>
    <lineage>
        <taxon>Eukaryota</taxon>
        <taxon>Sar</taxon>
        <taxon>Stramenopiles</taxon>
        <taxon>Ochrophyta</taxon>
        <taxon>Bolidophyceae</taxon>
        <taxon>Parmales</taxon>
        <taxon>Triparmaceae</taxon>
        <taxon>Triparma</taxon>
    </lineage>
</organism>
<feature type="domain" description="PHD-type" evidence="7">
    <location>
        <begin position="227"/>
        <end position="280"/>
    </location>
</feature>
<dbReference type="InterPro" id="IPR019787">
    <property type="entry name" value="Znf_PHD-finger"/>
</dbReference>
<evidence type="ECO:0000256" key="1">
    <source>
        <dbReference type="ARBA" id="ARBA00022723"/>
    </source>
</evidence>
<feature type="compositionally biased region" description="Basic and acidic residues" evidence="5">
    <location>
        <begin position="765"/>
        <end position="777"/>
    </location>
</feature>
<dbReference type="GO" id="GO:0008270">
    <property type="term" value="F:zinc ion binding"/>
    <property type="evidence" value="ECO:0007669"/>
    <property type="project" value="UniProtKB-KW"/>
</dbReference>
<dbReference type="PROSITE" id="PS50096">
    <property type="entry name" value="IQ"/>
    <property type="match status" value="1"/>
</dbReference>
<dbReference type="InterPro" id="IPR011011">
    <property type="entry name" value="Znf_FYVE_PHD"/>
</dbReference>
<evidence type="ECO:0000259" key="6">
    <source>
        <dbReference type="PROSITE" id="PS50004"/>
    </source>
</evidence>
<evidence type="ECO:0000256" key="5">
    <source>
        <dbReference type="SAM" id="MobiDB-lite"/>
    </source>
</evidence>
<feature type="domain" description="C2" evidence="6">
    <location>
        <begin position="336"/>
        <end position="458"/>
    </location>
</feature>
<accession>A0A9W7BPB8</accession>
<evidence type="ECO:0000259" key="7">
    <source>
        <dbReference type="PROSITE" id="PS50016"/>
    </source>
</evidence>
<dbReference type="PROSITE" id="PS50004">
    <property type="entry name" value="C2"/>
    <property type="match status" value="1"/>
</dbReference>
<dbReference type="EMBL" id="BLQM01000487">
    <property type="protein sequence ID" value="GMH92116.1"/>
    <property type="molecule type" value="Genomic_DNA"/>
</dbReference>
<dbReference type="SUPFAM" id="SSF57903">
    <property type="entry name" value="FYVE/PHD zinc finger"/>
    <property type="match status" value="1"/>
</dbReference>
<feature type="compositionally biased region" description="Basic and acidic residues" evidence="5">
    <location>
        <begin position="736"/>
        <end position="755"/>
    </location>
</feature>
<feature type="compositionally biased region" description="Low complexity" evidence="5">
    <location>
        <begin position="70"/>
        <end position="85"/>
    </location>
</feature>
<dbReference type="Proteomes" id="UP001162640">
    <property type="component" value="Unassembled WGS sequence"/>
</dbReference>
<dbReference type="SUPFAM" id="SSF50729">
    <property type="entry name" value="PH domain-like"/>
    <property type="match status" value="1"/>
</dbReference>
<proteinExistence type="predicted"/>
<dbReference type="Gene3D" id="2.60.40.150">
    <property type="entry name" value="C2 domain"/>
    <property type="match status" value="1"/>
</dbReference>
<keyword evidence="1" id="KW-0479">Metal-binding</keyword>
<name>A0A9W7BPB8_9STRA</name>
<dbReference type="SMART" id="SM00233">
    <property type="entry name" value="PH"/>
    <property type="match status" value="1"/>
</dbReference>
<dbReference type="Gene3D" id="2.30.29.30">
    <property type="entry name" value="Pleckstrin-homology domain (PH domain)/Phosphotyrosine-binding domain (PTB)"/>
    <property type="match status" value="1"/>
</dbReference>
<keyword evidence="3" id="KW-0862">Zinc</keyword>
<comment type="caution">
    <text evidence="8">The sequence shown here is derived from an EMBL/GenBank/DDBJ whole genome shotgun (WGS) entry which is preliminary data.</text>
</comment>
<dbReference type="SMART" id="SM00239">
    <property type="entry name" value="C2"/>
    <property type="match status" value="1"/>
</dbReference>
<dbReference type="Pfam" id="PF00168">
    <property type="entry name" value="C2"/>
    <property type="match status" value="1"/>
</dbReference>
<dbReference type="PROSITE" id="PS50016">
    <property type="entry name" value="ZF_PHD_2"/>
    <property type="match status" value="1"/>
</dbReference>
<dbReference type="AlphaFoldDB" id="A0A9W7BPB8"/>
<dbReference type="InterPro" id="IPR011993">
    <property type="entry name" value="PH-like_dom_sf"/>
</dbReference>